<proteinExistence type="predicted"/>
<sequence length="383" mass="43386">MISMTDTILQQVTKQVKKTMEAINFARPLPTFDYVPTVGCEPSYMHAPVGYYAEVMQQVVRPERNVRSRERNHNCSMWDRCPRGSIGDPGRCANPAMAFTPYTTQSRRMTWPRPGIWDSHFTTNPRSILIEVKGHLMLRKPQPMTTALKPHSARKYYEFHEQNDHTTVECSELEKALHELTDKGQIYHFLKKGPRFLHKERDLERVEPREEECSTEIVATITDGHAKGIIRMEGKVRGAQEVLTSEQGGHVTVPIMVFNGREGPHCTSSHTNPLMVELKVASALVHRILIGTGSFVDIITCDCVKRNRSPRRPQSKLLLRFGDKCKARNLEVDFLVIVIPTAYNVILGRPTLHKVKAVSASYLLQLQYEADDGSVGKLQGDNA</sequence>
<dbReference type="PANTHER" id="PTHR33240:SF17">
    <property type="entry name" value="EUKARYOTIC PEPTIDE CHAIN RELEASE FACTOR GTP-BINDING SUBUNIT-LIKE"/>
    <property type="match status" value="1"/>
</dbReference>
<dbReference type="EMBL" id="JAKOGI010001149">
    <property type="protein sequence ID" value="KAJ8427405.1"/>
    <property type="molecule type" value="Genomic_DNA"/>
</dbReference>
<evidence type="ECO:0000313" key="1">
    <source>
        <dbReference type="EMBL" id="KAJ8427405.1"/>
    </source>
</evidence>
<dbReference type="AlphaFoldDB" id="A0A9Q1GVK1"/>
<dbReference type="OrthoDB" id="2919534at2759"/>
<organism evidence="1 2">
    <name type="scientific">Carnegiea gigantea</name>
    <dbReference type="NCBI Taxonomy" id="171969"/>
    <lineage>
        <taxon>Eukaryota</taxon>
        <taxon>Viridiplantae</taxon>
        <taxon>Streptophyta</taxon>
        <taxon>Embryophyta</taxon>
        <taxon>Tracheophyta</taxon>
        <taxon>Spermatophyta</taxon>
        <taxon>Magnoliopsida</taxon>
        <taxon>eudicotyledons</taxon>
        <taxon>Gunneridae</taxon>
        <taxon>Pentapetalae</taxon>
        <taxon>Caryophyllales</taxon>
        <taxon>Cactineae</taxon>
        <taxon>Cactaceae</taxon>
        <taxon>Cactoideae</taxon>
        <taxon>Echinocereeae</taxon>
        <taxon>Carnegiea</taxon>
    </lineage>
</organism>
<protein>
    <submittedName>
        <fullName evidence="1">Uncharacterized protein</fullName>
    </submittedName>
</protein>
<dbReference type="Proteomes" id="UP001153076">
    <property type="component" value="Unassembled WGS sequence"/>
</dbReference>
<reference evidence="1" key="1">
    <citation type="submission" date="2022-04" db="EMBL/GenBank/DDBJ databases">
        <title>Carnegiea gigantea Genome sequencing and assembly v2.</title>
        <authorList>
            <person name="Copetti D."/>
            <person name="Sanderson M.J."/>
            <person name="Burquez A."/>
            <person name="Wojciechowski M.F."/>
        </authorList>
    </citation>
    <scope>NUCLEOTIDE SEQUENCE</scope>
    <source>
        <strain evidence="1">SGP5-SGP5p</strain>
        <tissue evidence="1">Aerial part</tissue>
    </source>
</reference>
<dbReference type="PANTHER" id="PTHR33240">
    <property type="entry name" value="OS08G0508500 PROTEIN"/>
    <property type="match status" value="1"/>
</dbReference>
<evidence type="ECO:0000313" key="2">
    <source>
        <dbReference type="Proteomes" id="UP001153076"/>
    </source>
</evidence>
<keyword evidence="2" id="KW-1185">Reference proteome</keyword>
<dbReference type="CDD" id="cd00303">
    <property type="entry name" value="retropepsin_like"/>
    <property type="match status" value="1"/>
</dbReference>
<accession>A0A9Q1GVK1</accession>
<name>A0A9Q1GVK1_9CARY</name>
<gene>
    <name evidence="1" type="ORF">Cgig2_030699</name>
</gene>
<comment type="caution">
    <text evidence="1">The sequence shown here is derived from an EMBL/GenBank/DDBJ whole genome shotgun (WGS) entry which is preliminary data.</text>
</comment>